<proteinExistence type="predicted"/>
<sequence>MLNSFLKTDFITRGLPSISNVDLENKPLIEQLEYCNINYLIYLYSTPTHYKKSIRLLQKFIKRSFKDLFVIEQIWLTCIKFNDRKLLEMNMTVYKRFFNRSLDKLRIFKELDENKISVEDDEIRFFNNKCTEIFTLLCNNNQSFTYQSFLIYKKYNNNFFMDIDNKMVYNYKCGTDEYIKILKKLKDFLLNGLDINILFLYTYISKMGCLLTKCNKKCYSEKETELRKLLLNDLFLEKVGIDDRNFLLKFFKRNKECHDTVKLINYEKLEPLQPVFKAVVHTNEISSDNKYVTRDYRNNAHKKNVYTEEMYSIIGCLYTKRVRDNLIIEQTRRKKLKHTKKLRVK</sequence>
<dbReference type="AlphaFoldDB" id="A0A0F9YTS4"/>
<reference evidence="1 2" key="1">
    <citation type="journal article" date="2015" name="Environ. Microbiol.">
        <title>Genome analyses suggest the presence of polyploidy and recent human-driven expansions in eight global populations of the honeybee pathogen Nosema ceranae.</title>
        <authorList>
            <person name="Pelin A."/>
            <person name="Selman M."/>
            <person name="Aris-Brosou S."/>
            <person name="Farinelli L."/>
            <person name="Corradi N."/>
        </authorList>
    </citation>
    <scope>NUCLEOTIDE SEQUENCE [LARGE SCALE GENOMIC DNA]</scope>
    <source>
        <strain evidence="1 2">PA08 1199</strain>
    </source>
</reference>
<name>A0A0F9YTS4_9MICR</name>
<organism evidence="1 2">
    <name type="scientific">Vairimorpha ceranae</name>
    <dbReference type="NCBI Taxonomy" id="40302"/>
    <lineage>
        <taxon>Eukaryota</taxon>
        <taxon>Fungi</taxon>
        <taxon>Fungi incertae sedis</taxon>
        <taxon>Microsporidia</taxon>
        <taxon>Nosematidae</taxon>
        <taxon>Vairimorpha</taxon>
    </lineage>
</organism>
<keyword evidence="2" id="KW-1185">Reference proteome</keyword>
<dbReference type="GeneID" id="36318427"/>
<dbReference type="RefSeq" id="XP_024331629.1">
    <property type="nucleotide sequence ID" value="XM_024473533.1"/>
</dbReference>
<accession>A0A0F9YTS4</accession>
<dbReference type="VEuPathDB" id="MicrosporidiaDB:G9O61_00g003050"/>
<evidence type="ECO:0000313" key="2">
    <source>
        <dbReference type="Proteomes" id="UP000034350"/>
    </source>
</evidence>
<dbReference type="VEuPathDB" id="MicrosporidiaDB:AAJ76_1000059621"/>
<gene>
    <name evidence="1" type="ORF">AAJ76_1000059621</name>
</gene>
<dbReference type="EMBL" id="JPQZ01000010">
    <property type="protein sequence ID" value="KKO75887.1"/>
    <property type="molecule type" value="Genomic_DNA"/>
</dbReference>
<dbReference type="Proteomes" id="UP000034350">
    <property type="component" value="Unassembled WGS sequence"/>
</dbReference>
<dbReference type="VEuPathDB" id="MicrosporidiaDB:NCER_101244"/>
<protein>
    <submittedName>
        <fullName evidence="1">Uncharacterized protein</fullName>
    </submittedName>
</protein>
<dbReference type="OrthoDB" id="10625864at2759"/>
<evidence type="ECO:0000313" key="1">
    <source>
        <dbReference type="EMBL" id="KKO75887.1"/>
    </source>
</evidence>
<comment type="caution">
    <text evidence="1">The sequence shown here is derived from an EMBL/GenBank/DDBJ whole genome shotgun (WGS) entry which is preliminary data.</text>
</comment>